<protein>
    <submittedName>
        <fullName evidence="1">Uncharacterized protein</fullName>
    </submittedName>
</protein>
<sequence>MAVLSTFSEGETVEMSVMAARICAGFPSDDAGRLSSCFLQSYPQTAK</sequence>
<proteinExistence type="predicted"/>
<dbReference type="EMBL" id="CP157947">
    <property type="protein sequence ID" value="XBS72029.1"/>
    <property type="molecule type" value="Genomic_DNA"/>
</dbReference>
<reference evidence="1" key="1">
    <citation type="submission" date="2024-06" db="EMBL/GenBank/DDBJ databases">
        <authorList>
            <person name="Coelho C."/>
            <person name="Bento M."/>
            <person name="Garcia E."/>
            <person name="Camelo A."/>
            <person name="Brandao I."/>
            <person name="Espirito Santo C."/>
            <person name="Trovao J."/>
            <person name="Verissimo A."/>
            <person name="Costa J."/>
            <person name="Tiago I."/>
        </authorList>
    </citation>
    <scope>NUCLEOTIDE SEQUENCE</scope>
    <source>
        <strain evidence="1">KWT182</strain>
    </source>
</reference>
<name>A0AAU7QG54_9GAMM</name>
<gene>
    <name evidence="1" type="ORF">ABK905_26520</name>
</gene>
<accession>A0AAU7QG54</accession>
<dbReference type="AlphaFoldDB" id="A0AAU7QG54"/>
<evidence type="ECO:0000313" key="1">
    <source>
        <dbReference type="EMBL" id="XBS72029.1"/>
    </source>
</evidence>
<organism evidence="1">
    <name type="scientific">Acerihabitans sp. KWT182</name>
    <dbReference type="NCBI Taxonomy" id="3157919"/>
    <lineage>
        <taxon>Bacteria</taxon>
        <taxon>Pseudomonadati</taxon>
        <taxon>Pseudomonadota</taxon>
        <taxon>Gammaproteobacteria</taxon>
        <taxon>Enterobacterales</taxon>
        <taxon>Pectobacteriaceae</taxon>
        <taxon>Acerihabitans</taxon>
    </lineage>
</organism>